<proteinExistence type="inferred from homology"/>
<comment type="similarity">
    <text evidence="2 10">Belongs to the class-I aminoacyl-tRNA synthetase family.</text>
</comment>
<dbReference type="InterPro" id="IPR020751">
    <property type="entry name" value="aa-tRNA-synth_I_codon-bd_sub2"/>
</dbReference>
<keyword evidence="3 10" id="KW-0963">Cytoplasm</keyword>
<comment type="catalytic activity">
    <reaction evidence="9 10">
        <text>tRNA(Lys) + L-lysine + ATP = L-lysyl-tRNA(Lys) + AMP + diphosphate</text>
        <dbReference type="Rhea" id="RHEA:20792"/>
        <dbReference type="Rhea" id="RHEA-COMP:9696"/>
        <dbReference type="Rhea" id="RHEA-COMP:9697"/>
        <dbReference type="ChEBI" id="CHEBI:30616"/>
        <dbReference type="ChEBI" id="CHEBI:32551"/>
        <dbReference type="ChEBI" id="CHEBI:33019"/>
        <dbReference type="ChEBI" id="CHEBI:78442"/>
        <dbReference type="ChEBI" id="CHEBI:78529"/>
        <dbReference type="ChEBI" id="CHEBI:456215"/>
        <dbReference type="EC" id="6.1.1.6"/>
    </reaction>
</comment>
<dbReference type="PANTHER" id="PTHR37940">
    <property type="entry name" value="LYSINE--TRNA LIGASE"/>
    <property type="match status" value="1"/>
</dbReference>
<evidence type="ECO:0000259" key="11">
    <source>
        <dbReference type="Pfam" id="PF19269"/>
    </source>
</evidence>
<reference evidence="12 13" key="1">
    <citation type="journal article" name="Nat. Commun.">
        <title>Undinarchaeota illuminate DPANN phylogeny and the impact of gene transfer on archaeal evolution.</title>
        <authorList>
            <person name="Dombrowski N."/>
            <person name="Williams T.A."/>
            <person name="Sun J."/>
            <person name="Woodcroft B.J."/>
            <person name="Lee J.H."/>
            <person name="Minh B.Q."/>
            <person name="Rinke C."/>
            <person name="Spang A."/>
        </authorList>
    </citation>
    <scope>NUCLEOTIDE SEQUENCE [LARGE SCALE GENOMIC DNA]</scope>
    <source>
        <strain evidence="12">MAG_bin1129</strain>
    </source>
</reference>
<evidence type="ECO:0000256" key="6">
    <source>
        <dbReference type="ARBA" id="ARBA00022840"/>
    </source>
</evidence>
<dbReference type="NCBIfam" id="TIGR00467">
    <property type="entry name" value="lysS_arch"/>
    <property type="match status" value="1"/>
</dbReference>
<feature type="domain" description="Aminoacyl-tRNA synthetase class I anticodon-binding" evidence="11">
    <location>
        <begin position="440"/>
        <end position="554"/>
    </location>
</feature>
<evidence type="ECO:0000256" key="8">
    <source>
        <dbReference type="ARBA" id="ARBA00023146"/>
    </source>
</evidence>
<protein>
    <recommendedName>
        <fullName evidence="10">Lysine--tRNA ligase</fullName>
        <ecNumber evidence="10">6.1.1.6</ecNumber>
    </recommendedName>
    <alternativeName>
        <fullName evidence="10">Lysyl-tRNA synthetase</fullName>
        <shortName evidence="10">LysRS</shortName>
    </alternativeName>
</protein>
<dbReference type="Pfam" id="PF19269">
    <property type="entry name" value="Anticodon_2"/>
    <property type="match status" value="1"/>
</dbReference>
<dbReference type="GO" id="GO:0004824">
    <property type="term" value="F:lysine-tRNA ligase activity"/>
    <property type="evidence" value="ECO:0007669"/>
    <property type="project" value="UniProtKB-UniRule"/>
</dbReference>
<keyword evidence="8 10" id="KW-0030">Aminoacyl-tRNA synthetase</keyword>
<dbReference type="PANTHER" id="PTHR37940:SF1">
    <property type="entry name" value="LYSINE--TRNA LIGASE"/>
    <property type="match status" value="1"/>
</dbReference>
<keyword evidence="6 10" id="KW-0067">ATP-binding</keyword>
<evidence type="ECO:0000256" key="5">
    <source>
        <dbReference type="ARBA" id="ARBA00022741"/>
    </source>
</evidence>
<dbReference type="Gene3D" id="1.10.10.770">
    <property type="match status" value="1"/>
</dbReference>
<gene>
    <name evidence="10 12" type="primary">lysS</name>
    <name evidence="12" type="ORF">H1016_01950</name>
</gene>
<dbReference type="GO" id="GO:0005737">
    <property type="term" value="C:cytoplasm"/>
    <property type="evidence" value="ECO:0007669"/>
    <property type="project" value="UniProtKB-SubCell"/>
</dbReference>
<comment type="caution">
    <text evidence="12">The sequence shown here is derived from an EMBL/GenBank/DDBJ whole genome shotgun (WGS) entry which is preliminary data.</text>
</comment>
<evidence type="ECO:0000256" key="2">
    <source>
        <dbReference type="ARBA" id="ARBA00005594"/>
    </source>
</evidence>
<evidence type="ECO:0000256" key="7">
    <source>
        <dbReference type="ARBA" id="ARBA00022917"/>
    </source>
</evidence>
<dbReference type="InterPro" id="IPR008925">
    <property type="entry name" value="aa_tRNA-synth_I_cd-bd_sf"/>
</dbReference>
<evidence type="ECO:0000256" key="3">
    <source>
        <dbReference type="ARBA" id="ARBA00022490"/>
    </source>
</evidence>
<dbReference type="EMBL" id="DVAB01000018">
    <property type="protein sequence ID" value="HIK00282.1"/>
    <property type="molecule type" value="Genomic_DNA"/>
</dbReference>
<dbReference type="EC" id="6.1.1.6" evidence="10"/>
<evidence type="ECO:0000256" key="9">
    <source>
        <dbReference type="ARBA" id="ARBA00048573"/>
    </source>
</evidence>
<dbReference type="InterPro" id="IPR014729">
    <property type="entry name" value="Rossmann-like_a/b/a_fold"/>
</dbReference>
<dbReference type="InterPro" id="IPR045462">
    <property type="entry name" value="aa-tRNA-synth_I_cd-bd"/>
</dbReference>
<keyword evidence="7 10" id="KW-0648">Protein biosynthesis</keyword>
<dbReference type="Proteomes" id="UP000646946">
    <property type="component" value="Unassembled WGS sequence"/>
</dbReference>
<dbReference type="SUPFAM" id="SSF52374">
    <property type="entry name" value="Nucleotidylyl transferase"/>
    <property type="match status" value="1"/>
</dbReference>
<dbReference type="AlphaFoldDB" id="A0A832V3F6"/>
<name>A0A832V3F6_9ARCH</name>
<dbReference type="InterPro" id="IPR002904">
    <property type="entry name" value="Lys-tRNA-ligase"/>
</dbReference>
<keyword evidence="4 10" id="KW-0436">Ligase</keyword>
<dbReference type="Pfam" id="PF01921">
    <property type="entry name" value="tRNA-synt_1f"/>
    <property type="match status" value="1"/>
</dbReference>
<dbReference type="GO" id="GO:0005524">
    <property type="term" value="F:ATP binding"/>
    <property type="evidence" value="ECO:0007669"/>
    <property type="project" value="UniProtKB-UniRule"/>
</dbReference>
<dbReference type="GO" id="GO:0000049">
    <property type="term" value="F:tRNA binding"/>
    <property type="evidence" value="ECO:0007669"/>
    <property type="project" value="InterPro"/>
</dbReference>
<evidence type="ECO:0000256" key="4">
    <source>
        <dbReference type="ARBA" id="ARBA00022598"/>
    </source>
</evidence>
<sequence>MDGESLFWADQTAKAVKQRISEEPVLQKVVKQKGYICYDEKTPSGRIHIGSARGWIIHDTVAKALRELGLKAHFILSADDMDPMDAIPSGLDKAKYEKYMGVPMKNVPSPKPNYKSFADYYFKDSTEIFPEYGIEAELERTSQHYENGDFNPYIKLALGNFGKIQSIYQEVYGKVRATEKLPFNPICEKCGKIGTTLAYEWDSEREVVKYKCSPDMVDWAKGCEHEGEISPYDGNGKLPWKVEWAAKWPAIGVVYETAGKDHFTKGGARDVAIRICAQIFDYPPPYPSSRTDFGKGYEFFTVGGKKMSTSKGIGLSFREISSLISPKILKYLVVRTRPHAVIDFDPLGTNKLILLYDNYDRTERIYFGLEKADTEKETAHEKRAYELSYIGNIPAKIPSQVPLSLASMAVQTVNFDTEKSIAILQKIGKATKKLSPAEHKYLSERLRDAVSFVKEFAPEEYKFTVSEKINSVILAQLSDVQKSALKKLAEDLKKEFSQEELEKHLYDLAKKFDLKSNEFFSAAYLVLIGKERGPRLAPFLLSLDQKFVSERLRSVS</sequence>
<evidence type="ECO:0000256" key="10">
    <source>
        <dbReference type="HAMAP-Rule" id="MF_00177"/>
    </source>
</evidence>
<evidence type="ECO:0000313" key="12">
    <source>
        <dbReference type="EMBL" id="HIK00282.1"/>
    </source>
</evidence>
<comment type="caution">
    <text evidence="10">Lacks conserved residue(s) required for the propagation of feature annotation.</text>
</comment>
<feature type="short sequence motif" description="'HIGH' region" evidence="10">
    <location>
        <begin position="43"/>
        <end position="51"/>
    </location>
</feature>
<organism evidence="12 13">
    <name type="scientific">Candidatus Naiadarchaeum limnaeum</name>
    <dbReference type="NCBI Taxonomy" id="2756139"/>
    <lineage>
        <taxon>Archaea</taxon>
        <taxon>Candidatus Undinarchaeota</taxon>
        <taxon>Candidatus Undinarchaeia</taxon>
        <taxon>Candidatus Naiadarchaeales</taxon>
        <taxon>Candidatus Naiadarchaeaceae</taxon>
        <taxon>Candidatus Naiadarchaeum</taxon>
    </lineage>
</organism>
<keyword evidence="5 10" id="KW-0547">Nucleotide-binding</keyword>
<dbReference type="Gene3D" id="1.10.10.350">
    <property type="match status" value="1"/>
</dbReference>
<evidence type="ECO:0000256" key="1">
    <source>
        <dbReference type="ARBA" id="ARBA00004496"/>
    </source>
</evidence>
<accession>A0A832V3F6</accession>
<dbReference type="HAMAP" id="MF_00177">
    <property type="entry name" value="Lys_tRNA_synth_class1"/>
    <property type="match status" value="1"/>
</dbReference>
<dbReference type="GO" id="GO:0006430">
    <property type="term" value="P:lysyl-tRNA aminoacylation"/>
    <property type="evidence" value="ECO:0007669"/>
    <property type="project" value="UniProtKB-UniRule"/>
</dbReference>
<dbReference type="Gene3D" id="3.40.50.620">
    <property type="entry name" value="HUPs"/>
    <property type="match status" value="2"/>
</dbReference>
<evidence type="ECO:0000313" key="13">
    <source>
        <dbReference type="Proteomes" id="UP000646946"/>
    </source>
</evidence>
<keyword evidence="13" id="KW-1185">Reference proteome</keyword>
<comment type="subcellular location">
    <subcellularLocation>
        <location evidence="1 10">Cytoplasm</location>
    </subcellularLocation>
</comment>
<dbReference type="SUPFAM" id="SSF48163">
    <property type="entry name" value="An anticodon-binding domain of class I aminoacyl-tRNA synthetases"/>
    <property type="match status" value="1"/>
</dbReference>